<dbReference type="PANTHER" id="PTHR44329">
    <property type="entry name" value="SERINE/THREONINE-PROTEIN KINASE TNNI3K-RELATED"/>
    <property type="match status" value="1"/>
</dbReference>
<evidence type="ECO:0000256" key="4">
    <source>
        <dbReference type="ARBA" id="ARBA00022553"/>
    </source>
</evidence>
<evidence type="ECO:0000256" key="11">
    <source>
        <dbReference type="SAM" id="MobiDB-lite"/>
    </source>
</evidence>
<evidence type="ECO:0000256" key="9">
    <source>
        <dbReference type="ARBA" id="ARBA00047899"/>
    </source>
</evidence>
<keyword evidence="7" id="KW-0418">Kinase</keyword>
<dbReference type="InterPro" id="IPR051681">
    <property type="entry name" value="Ser/Thr_Kinases-Pseudokinases"/>
</dbReference>
<feature type="domain" description="ACT" evidence="13">
    <location>
        <begin position="172"/>
        <end position="248"/>
    </location>
</feature>
<dbReference type="GO" id="GO:0007165">
    <property type="term" value="P:signal transduction"/>
    <property type="evidence" value="ECO:0000318"/>
    <property type="project" value="GO_Central"/>
</dbReference>
<dbReference type="Gene3D" id="1.10.510.10">
    <property type="entry name" value="Transferase(Phosphotransferase) domain 1"/>
    <property type="match status" value="1"/>
</dbReference>
<dbReference type="EMBL" id="CM004404">
    <property type="protein sequence ID" value="OAY22565.1"/>
    <property type="molecule type" value="Genomic_DNA"/>
</dbReference>
<keyword evidence="4" id="KW-0597">Phosphoprotein</keyword>
<dbReference type="Gene3D" id="3.30.70.260">
    <property type="match status" value="1"/>
</dbReference>
<keyword evidence="6" id="KW-0547">Nucleotide-binding</keyword>
<keyword evidence="3" id="KW-0723">Serine/threonine-protein kinase</keyword>
<keyword evidence="15" id="KW-1185">Reference proteome</keyword>
<dbReference type="InterPro" id="IPR008271">
    <property type="entry name" value="Ser/Thr_kinase_AS"/>
</dbReference>
<evidence type="ECO:0000256" key="2">
    <source>
        <dbReference type="ARBA" id="ARBA00012513"/>
    </source>
</evidence>
<evidence type="ECO:0000256" key="10">
    <source>
        <dbReference type="ARBA" id="ARBA00048679"/>
    </source>
</evidence>
<comment type="caution">
    <text evidence="14">The sequence shown here is derived from an EMBL/GenBank/DDBJ whole genome shotgun (WGS) entry which is preliminary data.</text>
</comment>
<feature type="region of interest" description="Disordered" evidence="11">
    <location>
        <begin position="543"/>
        <end position="563"/>
    </location>
</feature>
<dbReference type="PROSITE" id="PS51671">
    <property type="entry name" value="ACT"/>
    <property type="match status" value="1"/>
</dbReference>
<evidence type="ECO:0000256" key="1">
    <source>
        <dbReference type="ARBA" id="ARBA00010507"/>
    </source>
</evidence>
<dbReference type="FunFam" id="3.30.200.20:FF:000060">
    <property type="entry name" value="Serine/threonine-protein kinase isoform 1"/>
    <property type="match status" value="1"/>
</dbReference>
<dbReference type="AlphaFoldDB" id="A0A2C9TZC9"/>
<organism evidence="14 15">
    <name type="scientific">Manihot esculenta</name>
    <name type="common">Cassava</name>
    <name type="synonym">Jatropha manihot</name>
    <dbReference type="NCBI Taxonomy" id="3983"/>
    <lineage>
        <taxon>Eukaryota</taxon>
        <taxon>Viridiplantae</taxon>
        <taxon>Streptophyta</taxon>
        <taxon>Embryophyta</taxon>
        <taxon>Tracheophyta</taxon>
        <taxon>Spermatophyta</taxon>
        <taxon>Magnoliopsida</taxon>
        <taxon>eudicotyledons</taxon>
        <taxon>Gunneridae</taxon>
        <taxon>Pentapetalae</taxon>
        <taxon>rosids</taxon>
        <taxon>fabids</taxon>
        <taxon>Malpighiales</taxon>
        <taxon>Euphorbiaceae</taxon>
        <taxon>Crotonoideae</taxon>
        <taxon>Manihoteae</taxon>
        <taxon>Manihot</taxon>
    </lineage>
</organism>
<dbReference type="PROSITE" id="PS50011">
    <property type="entry name" value="PROTEIN_KINASE_DOM"/>
    <property type="match status" value="1"/>
</dbReference>
<dbReference type="SUPFAM" id="SSF55021">
    <property type="entry name" value="ACT-like"/>
    <property type="match status" value="1"/>
</dbReference>
<dbReference type="GO" id="GO:0004674">
    <property type="term" value="F:protein serine/threonine kinase activity"/>
    <property type="evidence" value="ECO:0000318"/>
    <property type="project" value="GO_Central"/>
</dbReference>
<proteinExistence type="inferred from homology"/>
<dbReference type="Gramene" id="Manes.18G008800.1.v8.1">
    <property type="protein sequence ID" value="Manes.18G008800.1.v8.1.CDS"/>
    <property type="gene ID" value="Manes.18G008800.v8.1"/>
</dbReference>
<dbReference type="PRINTS" id="PR00109">
    <property type="entry name" value="TYRKINASE"/>
</dbReference>
<dbReference type="Gene3D" id="3.30.200.20">
    <property type="entry name" value="Phosphorylase Kinase, domain 1"/>
    <property type="match status" value="1"/>
</dbReference>
<dbReference type="OrthoDB" id="4062651at2759"/>
<dbReference type="InterPro" id="IPR002912">
    <property type="entry name" value="ACT_dom"/>
</dbReference>
<dbReference type="SUPFAM" id="SSF56112">
    <property type="entry name" value="Protein kinase-like (PK-like)"/>
    <property type="match status" value="1"/>
</dbReference>
<dbReference type="CDD" id="cd13999">
    <property type="entry name" value="STKc_MAP3K-like"/>
    <property type="match status" value="1"/>
</dbReference>
<gene>
    <name evidence="14" type="ORF">MANES_18G008800v8</name>
</gene>
<evidence type="ECO:0000256" key="3">
    <source>
        <dbReference type="ARBA" id="ARBA00022527"/>
    </source>
</evidence>
<reference evidence="15" key="1">
    <citation type="journal article" date="2016" name="Nat. Biotechnol.">
        <title>Sequencing wild and cultivated cassava and related species reveals extensive interspecific hybridization and genetic diversity.</title>
        <authorList>
            <person name="Bredeson J.V."/>
            <person name="Lyons J.B."/>
            <person name="Prochnik S.E."/>
            <person name="Wu G.A."/>
            <person name="Ha C.M."/>
            <person name="Edsinger-Gonzales E."/>
            <person name="Grimwood J."/>
            <person name="Schmutz J."/>
            <person name="Rabbi I.Y."/>
            <person name="Egesi C."/>
            <person name="Nauluvula P."/>
            <person name="Lebot V."/>
            <person name="Ndunguru J."/>
            <person name="Mkamilo G."/>
            <person name="Bart R.S."/>
            <person name="Setter T.L."/>
            <person name="Gleadow R.M."/>
            <person name="Kulakow P."/>
            <person name="Ferguson M.E."/>
            <person name="Rounsley S."/>
            <person name="Rokhsar D.S."/>
        </authorList>
    </citation>
    <scope>NUCLEOTIDE SEQUENCE [LARGE SCALE GENOMIC DNA]</scope>
    <source>
        <strain evidence="15">cv. AM560-2</strain>
    </source>
</reference>
<evidence type="ECO:0000313" key="15">
    <source>
        <dbReference type="Proteomes" id="UP000091857"/>
    </source>
</evidence>
<accession>A0A2C9TZC9</accession>
<comment type="catalytic activity">
    <reaction evidence="9">
        <text>L-threonyl-[protein] + ATP = O-phospho-L-threonyl-[protein] + ADP + H(+)</text>
        <dbReference type="Rhea" id="RHEA:46608"/>
        <dbReference type="Rhea" id="RHEA-COMP:11060"/>
        <dbReference type="Rhea" id="RHEA-COMP:11605"/>
        <dbReference type="ChEBI" id="CHEBI:15378"/>
        <dbReference type="ChEBI" id="CHEBI:30013"/>
        <dbReference type="ChEBI" id="CHEBI:30616"/>
        <dbReference type="ChEBI" id="CHEBI:61977"/>
        <dbReference type="ChEBI" id="CHEBI:456216"/>
        <dbReference type="EC" id="2.7.11.1"/>
    </reaction>
</comment>
<evidence type="ECO:0000259" key="13">
    <source>
        <dbReference type="PROSITE" id="PS51671"/>
    </source>
</evidence>
<evidence type="ECO:0000256" key="5">
    <source>
        <dbReference type="ARBA" id="ARBA00022679"/>
    </source>
</evidence>
<feature type="compositionally biased region" description="Basic residues" evidence="11">
    <location>
        <begin position="552"/>
        <end position="563"/>
    </location>
</feature>
<evidence type="ECO:0000259" key="12">
    <source>
        <dbReference type="PROSITE" id="PS50011"/>
    </source>
</evidence>
<dbReference type="PANTHER" id="PTHR44329:SF278">
    <property type="entry name" value="PROTEIN KINASE DOMAIN-CONTAINING PROTEIN"/>
    <property type="match status" value="1"/>
</dbReference>
<evidence type="ECO:0000256" key="6">
    <source>
        <dbReference type="ARBA" id="ARBA00022741"/>
    </source>
</evidence>
<dbReference type="Proteomes" id="UP000091857">
    <property type="component" value="Chromosome 18"/>
</dbReference>
<dbReference type="SMART" id="SM00220">
    <property type="entry name" value="S_TKc"/>
    <property type="match status" value="1"/>
</dbReference>
<dbReference type="InterPro" id="IPR000719">
    <property type="entry name" value="Prot_kinase_dom"/>
</dbReference>
<name>A0A2C9TZC9_MANES</name>
<comment type="similarity">
    <text evidence="1">Belongs to the protein kinase superfamily. TKL Ser/Thr protein kinase family. RAF subfamily.</text>
</comment>
<dbReference type="GO" id="GO:0005524">
    <property type="term" value="F:ATP binding"/>
    <property type="evidence" value="ECO:0007669"/>
    <property type="project" value="UniProtKB-KW"/>
</dbReference>
<dbReference type="EC" id="2.7.11.1" evidence="2"/>
<dbReference type="InterPro" id="IPR001245">
    <property type="entry name" value="Ser-Thr/Tyr_kinase_cat_dom"/>
</dbReference>
<evidence type="ECO:0000256" key="7">
    <source>
        <dbReference type="ARBA" id="ARBA00022777"/>
    </source>
</evidence>
<keyword evidence="8" id="KW-0067">ATP-binding</keyword>
<sequence length="563" mass="64186">MGDAESCSSRAVDFLPNQSRNHRQKIEVYNEVLNRLKDSNDEEAKLPGFEDRLWAHFCRLPTRYALDVNAERAQDVLMHKRLLQQAHDPATGPAIEVRLVQVRTICDENCGDSVHSHSPGEVELQYCDHMYKQSIPPPPAFGSLPELELVSEAREKGTNLITSPLYSRLMHEITISTNDKPKLLSQLTSLLSAIGLNITEAHAFSTIDGYSLDVFVVDNWEHEETEKLKLVLLKEIQKFELKSNAIYPVAEQEKKVTINRISNHANISADEMDVWEIDASLLKYEFKIASGSYGDLYKGTFCSQDVAIKVLRTEHLNDKLQREFAQEVFIMRRVRHKNVVQFIGACTSLPSLCIVTEFMCGGSMFDLLHKQKQSFNLQALLRVAIDVSKGMNYLHHNNIIHRDLKTANLLMDENRVVKVADFGIARIQDQSGVMTAETGTYRWMAPEVIEHKPYDRKVDVFSFSIVLWELLTGKLPYEHLTPLQAAVGVVQQGLRPSIPKDTHPKLAELLERCWQKDPSLRPEFSEILELLQQLVRKVADERVDGKEDKSSRRAVRAVRRGKH</sequence>
<protein>
    <recommendedName>
        <fullName evidence="2">non-specific serine/threonine protein kinase</fullName>
        <ecNumber evidence="2">2.7.11.1</ecNumber>
    </recommendedName>
</protein>
<evidence type="ECO:0000256" key="8">
    <source>
        <dbReference type="ARBA" id="ARBA00022840"/>
    </source>
</evidence>
<dbReference type="InterPro" id="IPR011009">
    <property type="entry name" value="Kinase-like_dom_sf"/>
</dbReference>
<dbReference type="FunFam" id="1.10.510.10:FF:000316">
    <property type="entry name" value="serine/threonine-protein kinase HT1"/>
    <property type="match status" value="1"/>
</dbReference>
<dbReference type="STRING" id="3983.A0A2C9TZC9"/>
<evidence type="ECO:0000313" key="14">
    <source>
        <dbReference type="EMBL" id="OAY22565.1"/>
    </source>
</evidence>
<keyword evidence="5" id="KW-0808">Transferase</keyword>
<dbReference type="InterPro" id="IPR045865">
    <property type="entry name" value="ACT-like_dom_sf"/>
</dbReference>
<dbReference type="Pfam" id="PF07714">
    <property type="entry name" value="PK_Tyr_Ser-Thr"/>
    <property type="match status" value="1"/>
</dbReference>
<feature type="domain" description="Protein kinase" evidence="12">
    <location>
        <begin position="282"/>
        <end position="535"/>
    </location>
</feature>
<comment type="catalytic activity">
    <reaction evidence="10">
        <text>L-seryl-[protein] + ATP = O-phospho-L-seryl-[protein] + ADP + H(+)</text>
        <dbReference type="Rhea" id="RHEA:17989"/>
        <dbReference type="Rhea" id="RHEA-COMP:9863"/>
        <dbReference type="Rhea" id="RHEA-COMP:11604"/>
        <dbReference type="ChEBI" id="CHEBI:15378"/>
        <dbReference type="ChEBI" id="CHEBI:29999"/>
        <dbReference type="ChEBI" id="CHEBI:30616"/>
        <dbReference type="ChEBI" id="CHEBI:83421"/>
        <dbReference type="ChEBI" id="CHEBI:456216"/>
        <dbReference type="EC" id="2.7.11.1"/>
    </reaction>
</comment>
<dbReference type="PROSITE" id="PS00108">
    <property type="entry name" value="PROTEIN_KINASE_ST"/>
    <property type="match status" value="1"/>
</dbReference>